<comment type="caution">
    <text evidence="1">The sequence shown here is derived from an EMBL/GenBank/DDBJ whole genome shotgun (WGS) entry which is preliminary data.</text>
</comment>
<organism evidence="1 2">
    <name type="scientific">Caerostris darwini</name>
    <dbReference type="NCBI Taxonomy" id="1538125"/>
    <lineage>
        <taxon>Eukaryota</taxon>
        <taxon>Metazoa</taxon>
        <taxon>Ecdysozoa</taxon>
        <taxon>Arthropoda</taxon>
        <taxon>Chelicerata</taxon>
        <taxon>Arachnida</taxon>
        <taxon>Araneae</taxon>
        <taxon>Araneomorphae</taxon>
        <taxon>Entelegynae</taxon>
        <taxon>Araneoidea</taxon>
        <taxon>Araneidae</taxon>
        <taxon>Caerostris</taxon>
    </lineage>
</organism>
<dbReference type="EMBL" id="BPLQ01014017">
    <property type="protein sequence ID" value="GIY76576.1"/>
    <property type="molecule type" value="Genomic_DNA"/>
</dbReference>
<sequence>MPPLRSEVTGSCYKKAPILDQSTFFAASLRFAFIMWNNRQAVRSSDTEQSVIRTVGIYARRSDICQVCNLLLLLSYRDFLVY</sequence>
<accession>A0AAV4W3R5</accession>
<gene>
    <name evidence="1" type="ORF">CDAR_598531</name>
</gene>
<keyword evidence="2" id="KW-1185">Reference proteome</keyword>
<dbReference type="AlphaFoldDB" id="A0AAV4W3R5"/>
<evidence type="ECO:0000313" key="1">
    <source>
        <dbReference type="EMBL" id="GIY76576.1"/>
    </source>
</evidence>
<reference evidence="1 2" key="1">
    <citation type="submission" date="2021-06" db="EMBL/GenBank/DDBJ databases">
        <title>Caerostris darwini draft genome.</title>
        <authorList>
            <person name="Kono N."/>
            <person name="Arakawa K."/>
        </authorList>
    </citation>
    <scope>NUCLEOTIDE SEQUENCE [LARGE SCALE GENOMIC DNA]</scope>
</reference>
<name>A0AAV4W3R5_9ARAC</name>
<dbReference type="Proteomes" id="UP001054837">
    <property type="component" value="Unassembled WGS sequence"/>
</dbReference>
<proteinExistence type="predicted"/>
<evidence type="ECO:0000313" key="2">
    <source>
        <dbReference type="Proteomes" id="UP001054837"/>
    </source>
</evidence>
<protein>
    <submittedName>
        <fullName evidence="1">Uncharacterized protein</fullName>
    </submittedName>
</protein>